<evidence type="ECO:0000256" key="5">
    <source>
        <dbReference type="ARBA" id="ARBA00022989"/>
    </source>
</evidence>
<sequence>MRFRQIIQDYANQRWLQWYLPSATLPAHTVDCPECGLRVALPKTRQGQECACPRCGHTLVRIESRAFQLPFACAIAALILVALVYSQTFATVIIGGIYTRLTLPEMVVSLMSQDYSFLSSVLFLLTFGTPVLFLLMAIYVYGSLVSDTPFPYLLRVTRLLTRLNQWIMVDVFFVSALVADIKMSSVSQVTWGAAFWLMPALALLLLRTANAVPIHWVYYQIHRHENHTLFQAADEQHICCTRCLYFRPKTLANCDVCGSQLFDRRPRSLWISFCFLLAATLLYIPANVLPIMISADPTEKMISTIMSGIIYMWHDGDRLIATIIFSASVLVPSLKILSMAVLLWSAAVRPVMAVEKLSLQYRLTEAVGRWSMIDIFVIIILMTAFHTPVARVTPGPAAFYFCVVVILTMWSAYFFDMRLIWDWKEAQEKHPNNQAA</sequence>
<dbReference type="STRING" id="1120980.GCA_000745955_00420"/>
<keyword evidence="6 7" id="KW-0472">Membrane</keyword>
<reference evidence="8 9" key="1">
    <citation type="submission" date="2018-06" db="EMBL/GenBank/DDBJ databases">
        <authorList>
            <consortium name="Pathogen Informatics"/>
            <person name="Doyle S."/>
        </authorList>
    </citation>
    <scope>NUCLEOTIDE SEQUENCE [LARGE SCALE GENOMIC DNA]</scope>
    <source>
        <strain evidence="8 9">NCTC10283</strain>
    </source>
</reference>
<dbReference type="InterPro" id="IPR051800">
    <property type="entry name" value="PqiA-PqiB_transport"/>
</dbReference>
<keyword evidence="4 7" id="KW-0812">Transmembrane</keyword>
<feature type="transmembrane region" description="Helical" evidence="7">
    <location>
        <begin position="71"/>
        <end position="97"/>
    </location>
</feature>
<evidence type="ECO:0000256" key="3">
    <source>
        <dbReference type="ARBA" id="ARBA00022519"/>
    </source>
</evidence>
<feature type="transmembrane region" description="Helical" evidence="7">
    <location>
        <begin position="397"/>
        <end position="415"/>
    </location>
</feature>
<dbReference type="GO" id="GO:0005886">
    <property type="term" value="C:plasma membrane"/>
    <property type="evidence" value="ECO:0007669"/>
    <property type="project" value="UniProtKB-SubCell"/>
</dbReference>
<dbReference type="InterPro" id="IPR007498">
    <property type="entry name" value="PqiA-like"/>
</dbReference>
<dbReference type="PANTHER" id="PTHR30462">
    <property type="entry name" value="INTERMEMBRANE TRANSPORT PROTEIN PQIB-RELATED"/>
    <property type="match status" value="1"/>
</dbReference>
<evidence type="ECO:0000256" key="7">
    <source>
        <dbReference type="SAM" id="Phobius"/>
    </source>
</evidence>
<dbReference type="EMBL" id="UFSO01000003">
    <property type="protein sequence ID" value="SSY80964.1"/>
    <property type="molecule type" value="Genomic_DNA"/>
</dbReference>
<dbReference type="Proteomes" id="UP000254209">
    <property type="component" value="Unassembled WGS sequence"/>
</dbReference>
<dbReference type="Pfam" id="PF04403">
    <property type="entry name" value="PqiA"/>
    <property type="match status" value="2"/>
</dbReference>
<feature type="transmembrane region" description="Helical" evidence="7">
    <location>
        <begin position="367"/>
        <end position="385"/>
    </location>
</feature>
<comment type="subcellular location">
    <subcellularLocation>
        <location evidence="1">Cell inner membrane</location>
    </subcellularLocation>
</comment>
<keyword evidence="5 7" id="KW-1133">Transmembrane helix</keyword>
<evidence type="ECO:0000256" key="1">
    <source>
        <dbReference type="ARBA" id="ARBA00004533"/>
    </source>
</evidence>
<protein>
    <submittedName>
        <fullName evidence="8">Inner membrane protein yebS</fullName>
    </submittedName>
</protein>
<dbReference type="RefSeq" id="WP_051968388.1">
    <property type="nucleotide sequence ID" value="NZ_CP091519.2"/>
</dbReference>
<organism evidence="8 9">
    <name type="scientific">Alysiella crassa</name>
    <dbReference type="NCBI Taxonomy" id="153491"/>
    <lineage>
        <taxon>Bacteria</taxon>
        <taxon>Pseudomonadati</taxon>
        <taxon>Pseudomonadota</taxon>
        <taxon>Betaproteobacteria</taxon>
        <taxon>Neisseriales</taxon>
        <taxon>Neisseriaceae</taxon>
        <taxon>Alysiella</taxon>
    </lineage>
</organism>
<feature type="transmembrane region" description="Helical" evidence="7">
    <location>
        <begin position="269"/>
        <end position="293"/>
    </location>
</feature>
<dbReference type="PANTHER" id="PTHR30462:SF3">
    <property type="entry name" value="INTERMEMBRANE TRANSPORT PROTEIN PQIA"/>
    <property type="match status" value="1"/>
</dbReference>
<evidence type="ECO:0000313" key="8">
    <source>
        <dbReference type="EMBL" id="SSY80964.1"/>
    </source>
</evidence>
<proteinExistence type="predicted"/>
<evidence type="ECO:0000256" key="2">
    <source>
        <dbReference type="ARBA" id="ARBA00022475"/>
    </source>
</evidence>
<feature type="transmembrane region" description="Helical" evidence="7">
    <location>
        <begin position="163"/>
        <end position="183"/>
    </location>
</feature>
<keyword evidence="3" id="KW-0997">Cell inner membrane</keyword>
<keyword evidence="2" id="KW-1003">Cell membrane</keyword>
<evidence type="ECO:0000256" key="4">
    <source>
        <dbReference type="ARBA" id="ARBA00022692"/>
    </source>
</evidence>
<feature type="transmembrane region" description="Helical" evidence="7">
    <location>
        <begin position="117"/>
        <end position="142"/>
    </location>
</feature>
<evidence type="ECO:0000256" key="6">
    <source>
        <dbReference type="ARBA" id="ARBA00023136"/>
    </source>
</evidence>
<keyword evidence="9" id="KW-1185">Reference proteome</keyword>
<dbReference type="AlphaFoldDB" id="A0A376BX84"/>
<accession>A0A376BX84</accession>
<name>A0A376BX84_9NEIS</name>
<feature type="transmembrane region" description="Helical" evidence="7">
    <location>
        <begin position="319"/>
        <end position="346"/>
    </location>
</feature>
<evidence type="ECO:0000313" key="9">
    <source>
        <dbReference type="Proteomes" id="UP000254209"/>
    </source>
</evidence>
<gene>
    <name evidence="8" type="primary">yebS</name>
    <name evidence="8" type="ORF">NCTC10283_02528</name>
</gene>